<dbReference type="Gene3D" id="1.10.10.10">
    <property type="entry name" value="Winged helix-like DNA-binding domain superfamily/Winged helix DNA-binding domain"/>
    <property type="match status" value="1"/>
</dbReference>
<keyword evidence="2" id="KW-0238">DNA-binding</keyword>
<feature type="domain" description="OmpR/PhoB-type" evidence="4">
    <location>
        <begin position="23"/>
        <end position="95"/>
    </location>
</feature>
<dbReference type="SUPFAM" id="SSF46894">
    <property type="entry name" value="C-terminal effector domain of the bipartite response regulators"/>
    <property type="match status" value="1"/>
</dbReference>
<evidence type="ECO:0000256" key="2">
    <source>
        <dbReference type="ARBA" id="ARBA00023125"/>
    </source>
</evidence>
<dbReference type="Pfam" id="PF03704">
    <property type="entry name" value="BTAD"/>
    <property type="match status" value="1"/>
</dbReference>
<evidence type="ECO:0000313" key="6">
    <source>
        <dbReference type="EMBL" id="NEE02825.1"/>
    </source>
</evidence>
<dbReference type="GO" id="GO:0006355">
    <property type="term" value="P:regulation of DNA-templated transcription"/>
    <property type="evidence" value="ECO:0007669"/>
    <property type="project" value="InterPro"/>
</dbReference>
<dbReference type="InterPro" id="IPR005158">
    <property type="entry name" value="BTAD"/>
</dbReference>
<comment type="similarity">
    <text evidence="1">Belongs to the AfsR/DnrI/RedD regulatory family.</text>
</comment>
<dbReference type="SMART" id="SM01043">
    <property type="entry name" value="BTAD"/>
    <property type="match status" value="1"/>
</dbReference>
<dbReference type="AlphaFoldDB" id="A0A6L9SBU8"/>
<dbReference type="SMART" id="SM00862">
    <property type="entry name" value="Trans_reg_C"/>
    <property type="match status" value="1"/>
</dbReference>
<evidence type="ECO:0000256" key="1">
    <source>
        <dbReference type="ARBA" id="ARBA00005820"/>
    </source>
</evidence>
<reference evidence="6 7" key="1">
    <citation type="submission" date="2020-02" db="EMBL/GenBank/DDBJ databases">
        <authorList>
            <person name="Li X.-J."/>
            <person name="Han X.-M."/>
        </authorList>
    </citation>
    <scope>NUCLEOTIDE SEQUENCE [LARGE SCALE GENOMIC DNA]</scope>
    <source>
        <strain evidence="6 7">CCTCC AB 2017055</strain>
    </source>
</reference>
<evidence type="ECO:0000259" key="4">
    <source>
        <dbReference type="SMART" id="SM00862"/>
    </source>
</evidence>
<proteinExistence type="inferred from homology"/>
<dbReference type="Proteomes" id="UP000475214">
    <property type="component" value="Unassembled WGS sequence"/>
</dbReference>
<dbReference type="InterPro" id="IPR041664">
    <property type="entry name" value="AAA_16"/>
</dbReference>
<evidence type="ECO:0000256" key="3">
    <source>
        <dbReference type="SAM" id="MobiDB-lite"/>
    </source>
</evidence>
<gene>
    <name evidence="6" type="ORF">G1H10_21915</name>
</gene>
<dbReference type="SUPFAM" id="SSF52540">
    <property type="entry name" value="P-loop containing nucleoside triphosphate hydrolases"/>
    <property type="match status" value="1"/>
</dbReference>
<dbReference type="GO" id="GO:0000160">
    <property type="term" value="P:phosphorelay signal transduction system"/>
    <property type="evidence" value="ECO:0007669"/>
    <property type="project" value="InterPro"/>
</dbReference>
<protein>
    <submittedName>
        <fullName evidence="6">AAA family ATPase</fullName>
    </submittedName>
</protein>
<feature type="region of interest" description="Disordered" evidence="3">
    <location>
        <begin position="250"/>
        <end position="285"/>
    </location>
</feature>
<dbReference type="Gene3D" id="1.25.40.10">
    <property type="entry name" value="Tetratricopeptide repeat domain"/>
    <property type="match status" value="1"/>
</dbReference>
<dbReference type="InterPro" id="IPR011990">
    <property type="entry name" value="TPR-like_helical_dom_sf"/>
</dbReference>
<keyword evidence="7" id="KW-1185">Reference proteome</keyword>
<dbReference type="PANTHER" id="PTHR47691:SF3">
    <property type="entry name" value="HTH-TYPE TRANSCRIPTIONAL REGULATOR RV0890C-RELATED"/>
    <property type="match status" value="1"/>
</dbReference>
<evidence type="ECO:0000259" key="5">
    <source>
        <dbReference type="SMART" id="SM01043"/>
    </source>
</evidence>
<dbReference type="CDD" id="cd15831">
    <property type="entry name" value="BTAD"/>
    <property type="match status" value="1"/>
</dbReference>
<dbReference type="SUPFAM" id="SSF48452">
    <property type="entry name" value="TPR-like"/>
    <property type="match status" value="1"/>
</dbReference>
<sequence length="1114" mass="119262">MSMGAPPTIDIRVLGPLDVHSSDGRVAVPGSKPRALLTALGLQPHTVLPGDILQAMLWGEDLPVTSHKALQTHISSLRRTLGHGIVITSGTGWLLAADHTDASLFMRHVRAARDAAHDGRHESAAAQFDAALDLWRGPPELPPTPRARAEVTRWVEAHESAVDDRIDVLLASGQAAELIGDLESAVAETPLRERRWAQLCLALFRAGRQGDALGAYHRARAVLAEELGVEPGAELRRLEAAILAHDASLDIQPPSPTVRHGPHRPPERTRTATREPAAGMPTVPTTFVGRRNELRRLASLLTSGRVVTVTGPGGVGKTRLAVAAAASATEEFPAGTLFVDLAPAGPQFVVETVAAAAGIVGRHEQPIEDALRRSLGSTRMLVLLDNCEHVVDVVGPLVERLVAACPNIVMLLTSRERLGAAGERVLSLSPLPVLDPHTGDAKGSDATTLFLDRVRAIEPEFDADPALVREVCTRCDGLPLAIELAAVRCASLGIDGLLAGLDDRLRLLVGGHVGTGRHRSLRAVLDWSHGLLDADEQDLFRRLSIFAGTFDLAAAAAVLGDSGSAAPVGLSVVADLVGRLTDKHLLVHQRTPIGSRWRMLDVVRSYAREQLAANGEEATAQAQHLAWASTAAERLTRRLDAGEPWREEFALITGDLRAALATTVDQGAGSDGRLTLALALARLHARTGAFTAAQDTYEEAMSMARATGDPDQLARAAMGASMAGMLFGVAQSRRVALLEEALDAQGEQRTENRAVLLSRLATELYWSPDRARSVQLADTAVALADELGTPGPRAHALYAQCYVTRGPGTWRSQASLARQITGTARRAGETQLELAGYAARAVALLHGGDVAGMRDQVQVLNEESNRRDHPEFQWYATVYRYVLALVAGSFEEADELAVTALSSSRHAPELAIGLSFAENITDLRRPHPDVRRYRTSKLDEMVERFPRVLVWRCLTLLHDPEPGEADALWRELLAQDPPDDHWLVGCCLLAETVAELGAADIASELADALQPYAGHLAVAGRVAACRGSVSHALGLLALTRGDVEQAVTHLEDSADQHERIGAVPFHARSLLVLGEALGLRGAPGDASRAASARRHADEICRHVGIESLRGLRRP</sequence>
<dbReference type="InterPro" id="IPR027417">
    <property type="entry name" value="P-loop_NTPase"/>
</dbReference>
<evidence type="ECO:0000313" key="7">
    <source>
        <dbReference type="Proteomes" id="UP000475214"/>
    </source>
</evidence>
<feature type="domain" description="Bacterial transcriptional activator" evidence="5">
    <location>
        <begin position="100"/>
        <end position="243"/>
    </location>
</feature>
<name>A0A6L9SBU8_9ACTN</name>
<dbReference type="PRINTS" id="PR00364">
    <property type="entry name" value="DISEASERSIST"/>
</dbReference>
<dbReference type="InterPro" id="IPR036388">
    <property type="entry name" value="WH-like_DNA-bd_sf"/>
</dbReference>
<dbReference type="InterPro" id="IPR058852">
    <property type="entry name" value="HTH_77"/>
</dbReference>
<dbReference type="Pfam" id="PF13191">
    <property type="entry name" value="AAA_16"/>
    <property type="match status" value="1"/>
</dbReference>
<dbReference type="EMBL" id="JAAGOA010000017">
    <property type="protein sequence ID" value="NEE02825.1"/>
    <property type="molecule type" value="Genomic_DNA"/>
</dbReference>
<dbReference type="GO" id="GO:0003677">
    <property type="term" value="F:DNA binding"/>
    <property type="evidence" value="ECO:0007669"/>
    <property type="project" value="UniProtKB-KW"/>
</dbReference>
<dbReference type="Gene3D" id="3.40.50.300">
    <property type="entry name" value="P-loop containing nucleotide triphosphate hydrolases"/>
    <property type="match status" value="1"/>
</dbReference>
<comment type="caution">
    <text evidence="6">The sequence shown here is derived from an EMBL/GenBank/DDBJ whole genome shotgun (WGS) entry which is preliminary data.</text>
</comment>
<dbReference type="Pfam" id="PF25872">
    <property type="entry name" value="HTH_77"/>
    <property type="match status" value="1"/>
</dbReference>
<dbReference type="InterPro" id="IPR001867">
    <property type="entry name" value="OmpR/PhoB-type_DNA-bd"/>
</dbReference>
<feature type="compositionally biased region" description="Basic and acidic residues" evidence="3">
    <location>
        <begin position="264"/>
        <end position="273"/>
    </location>
</feature>
<organism evidence="6 7">
    <name type="scientific">Phytoactinopolyspora halotolerans</name>
    <dbReference type="NCBI Taxonomy" id="1981512"/>
    <lineage>
        <taxon>Bacteria</taxon>
        <taxon>Bacillati</taxon>
        <taxon>Actinomycetota</taxon>
        <taxon>Actinomycetes</taxon>
        <taxon>Jiangellales</taxon>
        <taxon>Jiangellaceae</taxon>
        <taxon>Phytoactinopolyspora</taxon>
    </lineage>
</organism>
<dbReference type="InterPro" id="IPR016032">
    <property type="entry name" value="Sig_transdc_resp-reg_C-effctor"/>
</dbReference>
<accession>A0A6L9SBU8</accession>
<dbReference type="PANTHER" id="PTHR47691">
    <property type="entry name" value="REGULATOR-RELATED"/>
    <property type="match status" value="1"/>
</dbReference>